<comment type="caution">
    <text evidence="1">The sequence shown here is derived from an EMBL/GenBank/DDBJ whole genome shotgun (WGS) entry which is preliminary data.</text>
</comment>
<proteinExistence type="predicted"/>
<dbReference type="Proteomes" id="UP001057402">
    <property type="component" value="Chromosome 9"/>
</dbReference>
<reference evidence="2" key="1">
    <citation type="journal article" date="2023" name="Front. Plant Sci.">
        <title>Chromosomal-level genome assembly of Melastoma candidum provides insights into trichome evolution.</title>
        <authorList>
            <person name="Zhong Y."/>
            <person name="Wu W."/>
            <person name="Sun C."/>
            <person name="Zou P."/>
            <person name="Liu Y."/>
            <person name="Dai S."/>
            <person name="Zhou R."/>
        </authorList>
    </citation>
    <scope>NUCLEOTIDE SEQUENCE [LARGE SCALE GENOMIC DNA]</scope>
</reference>
<gene>
    <name evidence="1" type="ORF">MLD38_031441</name>
</gene>
<sequence length="131" mass="14697">MSPSSRRIILLSSFLLVATVLDLGFASAQTNAILLEDILAEDVEPSLLEGSVGGSGDGFTLIEEEEEEGEERRSLFWRAMRYYISYGALSADRVPCPPRSGRSYYTHNCFKARGPVHPYYRPCSVITRCRR</sequence>
<dbReference type="EMBL" id="CM042888">
    <property type="protein sequence ID" value="KAI4326094.1"/>
    <property type="molecule type" value="Genomic_DNA"/>
</dbReference>
<organism evidence="1 2">
    <name type="scientific">Melastoma candidum</name>
    <dbReference type="NCBI Taxonomy" id="119954"/>
    <lineage>
        <taxon>Eukaryota</taxon>
        <taxon>Viridiplantae</taxon>
        <taxon>Streptophyta</taxon>
        <taxon>Embryophyta</taxon>
        <taxon>Tracheophyta</taxon>
        <taxon>Spermatophyta</taxon>
        <taxon>Magnoliopsida</taxon>
        <taxon>eudicotyledons</taxon>
        <taxon>Gunneridae</taxon>
        <taxon>Pentapetalae</taxon>
        <taxon>rosids</taxon>
        <taxon>malvids</taxon>
        <taxon>Myrtales</taxon>
        <taxon>Melastomataceae</taxon>
        <taxon>Melastomatoideae</taxon>
        <taxon>Melastomateae</taxon>
        <taxon>Melastoma</taxon>
    </lineage>
</organism>
<evidence type="ECO:0000313" key="1">
    <source>
        <dbReference type="EMBL" id="KAI4326094.1"/>
    </source>
</evidence>
<name>A0ACB9MRS0_9MYRT</name>
<keyword evidence="2" id="KW-1185">Reference proteome</keyword>
<accession>A0ACB9MRS0</accession>
<evidence type="ECO:0000313" key="2">
    <source>
        <dbReference type="Proteomes" id="UP001057402"/>
    </source>
</evidence>
<protein>
    <submittedName>
        <fullName evidence="1">Uncharacterized protein</fullName>
    </submittedName>
</protein>